<proteinExistence type="predicted"/>
<sequence length="129" mass="13776">MTTDINASSVTPRMKNTNPDRDLFCRNPVGWPLLPLVRVFTTAGIPAVSVEAGMNVVIVFIWPSEYDSKRTVDRDWEGVAIVVDDDGLCVGVNVREARIRVGEEAGTLVGAAVRIGPGLKRGVAASGVV</sequence>
<name>A0A067NMK8_PLEO1</name>
<organism evidence="1 2">
    <name type="scientific">Pleurotus ostreatus (strain PC15)</name>
    <name type="common">Oyster mushroom</name>
    <dbReference type="NCBI Taxonomy" id="1137138"/>
    <lineage>
        <taxon>Eukaryota</taxon>
        <taxon>Fungi</taxon>
        <taxon>Dikarya</taxon>
        <taxon>Basidiomycota</taxon>
        <taxon>Agaricomycotina</taxon>
        <taxon>Agaricomycetes</taxon>
        <taxon>Agaricomycetidae</taxon>
        <taxon>Agaricales</taxon>
        <taxon>Pleurotineae</taxon>
        <taxon>Pleurotaceae</taxon>
        <taxon>Pleurotus</taxon>
    </lineage>
</organism>
<dbReference type="Proteomes" id="UP000027073">
    <property type="component" value="Unassembled WGS sequence"/>
</dbReference>
<evidence type="ECO:0000313" key="2">
    <source>
        <dbReference type="Proteomes" id="UP000027073"/>
    </source>
</evidence>
<gene>
    <name evidence="1" type="ORF">PLEOSDRAFT_1089038</name>
</gene>
<dbReference type="AlphaFoldDB" id="A0A067NMK8"/>
<dbReference type="VEuPathDB" id="FungiDB:PLEOSDRAFT_1089038"/>
<protein>
    <submittedName>
        <fullName evidence="1">Uncharacterized protein</fullName>
    </submittedName>
</protein>
<reference evidence="2" key="1">
    <citation type="journal article" date="2014" name="Proc. Natl. Acad. Sci. U.S.A.">
        <title>Extensive sampling of basidiomycete genomes demonstrates inadequacy of the white-rot/brown-rot paradigm for wood decay fungi.</title>
        <authorList>
            <person name="Riley R."/>
            <person name="Salamov A.A."/>
            <person name="Brown D.W."/>
            <person name="Nagy L.G."/>
            <person name="Floudas D."/>
            <person name="Held B.W."/>
            <person name="Levasseur A."/>
            <person name="Lombard V."/>
            <person name="Morin E."/>
            <person name="Otillar R."/>
            <person name="Lindquist E.A."/>
            <person name="Sun H."/>
            <person name="LaButti K.M."/>
            <person name="Schmutz J."/>
            <person name="Jabbour D."/>
            <person name="Luo H."/>
            <person name="Baker S.E."/>
            <person name="Pisabarro A.G."/>
            <person name="Walton J.D."/>
            <person name="Blanchette R.A."/>
            <person name="Henrissat B."/>
            <person name="Martin F."/>
            <person name="Cullen D."/>
            <person name="Hibbett D.S."/>
            <person name="Grigoriev I.V."/>
        </authorList>
    </citation>
    <scope>NUCLEOTIDE SEQUENCE [LARGE SCALE GENOMIC DNA]</scope>
    <source>
        <strain evidence="2">PC15</strain>
    </source>
</reference>
<evidence type="ECO:0000313" key="1">
    <source>
        <dbReference type="EMBL" id="KDQ29184.1"/>
    </source>
</evidence>
<dbReference type="EMBL" id="KL198007">
    <property type="protein sequence ID" value="KDQ29184.1"/>
    <property type="molecule type" value="Genomic_DNA"/>
</dbReference>
<dbReference type="InParanoid" id="A0A067NMK8"/>
<accession>A0A067NMK8</accession>
<dbReference type="HOGENOM" id="CLU_1949720_0_0_1"/>